<keyword evidence="1" id="KW-0812">Transmembrane</keyword>
<sequence>MEYKRILRRSWEIAKTSKVLWVFGMVVAALSGGSANFGGNSWSEGEKFTLPKTSPPQDVPHQTSQVLGQATTAISQMIGSIPIWVWLILGGTILLAVLIAIGVALYIRNWGKGALIASIHNLEDQTPPSLKSGSKSGVSVVKRFIILHVGPWLIWVALAVVLTIFAIGSVIITANLGSEALKITIIAISILVWVFGLVATGLLLNLSIILGEQLIIRENLSANQALKKGFRLTKKYFASLLGMGIINMGIGCGFGCLTVLLIMLFVVSVIVAFAISKTAGLIVSAIIAVPILTLVLFSLLLRGIYTVFNTATWTLVEREIETREKNGTEDGN</sequence>
<keyword evidence="1" id="KW-0472">Membrane</keyword>
<comment type="caution">
    <text evidence="2">The sequence shown here is derived from an EMBL/GenBank/DDBJ whole genome shotgun (WGS) entry which is preliminary data.</text>
</comment>
<feature type="transmembrane region" description="Helical" evidence="1">
    <location>
        <begin position="279"/>
        <end position="301"/>
    </location>
</feature>
<reference evidence="2 3" key="1">
    <citation type="journal article" date="2016" name="Nat. Commun.">
        <title>Thousands of microbial genomes shed light on interconnected biogeochemical processes in an aquifer system.</title>
        <authorList>
            <person name="Anantharaman K."/>
            <person name="Brown C.T."/>
            <person name="Hug L.A."/>
            <person name="Sharon I."/>
            <person name="Castelle C.J."/>
            <person name="Probst A.J."/>
            <person name="Thomas B.C."/>
            <person name="Singh A."/>
            <person name="Wilkins M.J."/>
            <person name="Karaoz U."/>
            <person name="Brodie E.L."/>
            <person name="Williams K.H."/>
            <person name="Hubbard S.S."/>
            <person name="Banfield J.F."/>
        </authorList>
    </citation>
    <scope>NUCLEOTIDE SEQUENCE [LARGE SCALE GENOMIC DNA]</scope>
</reference>
<protein>
    <recommendedName>
        <fullName evidence="4">Glycerophosphoryl diester phosphodiesterase membrane domain-containing protein</fullName>
    </recommendedName>
</protein>
<feature type="transmembrane region" description="Helical" evidence="1">
    <location>
        <begin position="152"/>
        <end position="177"/>
    </location>
</feature>
<proteinExistence type="predicted"/>
<name>A0A1G1VTY6_9BACT</name>
<feature type="transmembrane region" description="Helical" evidence="1">
    <location>
        <begin position="240"/>
        <end position="273"/>
    </location>
</feature>
<gene>
    <name evidence="2" type="ORF">A2786_04985</name>
</gene>
<dbReference type="EMBL" id="MHCJ01000003">
    <property type="protein sequence ID" value="OGY18820.1"/>
    <property type="molecule type" value="Genomic_DNA"/>
</dbReference>
<dbReference type="Proteomes" id="UP000179233">
    <property type="component" value="Unassembled WGS sequence"/>
</dbReference>
<feature type="transmembrane region" description="Helical" evidence="1">
    <location>
        <begin position="20"/>
        <end position="39"/>
    </location>
</feature>
<keyword evidence="1" id="KW-1133">Transmembrane helix</keyword>
<feature type="transmembrane region" description="Helical" evidence="1">
    <location>
        <begin position="183"/>
        <end position="210"/>
    </location>
</feature>
<feature type="transmembrane region" description="Helical" evidence="1">
    <location>
        <begin position="83"/>
        <end position="107"/>
    </location>
</feature>
<evidence type="ECO:0008006" key="4">
    <source>
        <dbReference type="Google" id="ProtNLM"/>
    </source>
</evidence>
<accession>A0A1G1VTY6</accession>
<evidence type="ECO:0000256" key="1">
    <source>
        <dbReference type="SAM" id="Phobius"/>
    </source>
</evidence>
<evidence type="ECO:0000313" key="2">
    <source>
        <dbReference type="EMBL" id="OGY18820.1"/>
    </source>
</evidence>
<evidence type="ECO:0000313" key="3">
    <source>
        <dbReference type="Proteomes" id="UP000179233"/>
    </source>
</evidence>
<dbReference type="AlphaFoldDB" id="A0A1G1VTY6"/>
<organism evidence="2 3">
    <name type="scientific">Candidatus Chisholmbacteria bacterium RIFCSPHIGHO2_01_FULL_52_32</name>
    <dbReference type="NCBI Taxonomy" id="1797591"/>
    <lineage>
        <taxon>Bacteria</taxon>
        <taxon>Candidatus Chisholmiibacteriota</taxon>
    </lineage>
</organism>